<dbReference type="OrthoDB" id="24516at2157"/>
<keyword evidence="6" id="KW-1185">Reference proteome</keyword>
<dbReference type="GeneID" id="30582987"/>
<keyword evidence="1" id="KW-0378">Hydrolase</keyword>
<protein>
    <submittedName>
        <fullName evidence="5">Acyl-CoA thioesterase</fullName>
    </submittedName>
    <submittedName>
        <fullName evidence="4">PaaI family thioesterase</fullName>
    </submittedName>
    <submittedName>
        <fullName evidence="3">Phenylacetic acid degradation protein</fullName>
    </submittedName>
</protein>
<evidence type="ECO:0000313" key="3">
    <source>
        <dbReference type="EMBL" id="APH38811.1"/>
    </source>
</evidence>
<dbReference type="STRING" id="2177.BHR79_04445"/>
<sequence>MKEAEELLKKDLFARYIGIELMEVSKGYAKASMRIEDKHKNGVGTVQGGAIFTLADFTFAAAANSHGNVAVAINANISYPKAATEGTLTAEAFETSLNPKIATYTVTVTDNEADTVARFEGLAYRKRIRIEDIT</sequence>
<feature type="domain" description="Thioesterase" evidence="2">
    <location>
        <begin position="44"/>
        <end position="115"/>
    </location>
</feature>
<evidence type="ECO:0000313" key="5">
    <source>
        <dbReference type="EMBL" id="SDW71548.1"/>
    </source>
</evidence>
<name>A0A1L3Q1Z4_9EURY</name>
<dbReference type="AlphaFoldDB" id="A0A1L3Q1Z4"/>
<proteinExistence type="predicted"/>
<dbReference type="InterPro" id="IPR052723">
    <property type="entry name" value="Acyl-CoA_thioesterase_PaaI"/>
</dbReference>
<evidence type="ECO:0000313" key="8">
    <source>
        <dbReference type="Proteomes" id="UP000267921"/>
    </source>
</evidence>
<dbReference type="InterPro" id="IPR006683">
    <property type="entry name" value="Thioestr_dom"/>
</dbReference>
<dbReference type="EMBL" id="RJJG01000006">
    <property type="protein sequence ID" value="RNI08005.1"/>
    <property type="molecule type" value="Genomic_DNA"/>
</dbReference>
<dbReference type="InterPro" id="IPR029069">
    <property type="entry name" value="HotDog_dom_sf"/>
</dbReference>
<dbReference type="Proteomes" id="UP000198669">
    <property type="component" value="Unassembled WGS sequence"/>
</dbReference>
<dbReference type="PANTHER" id="PTHR42856">
    <property type="entry name" value="ACYL-COENZYME A THIOESTERASE PAAI"/>
    <property type="match status" value="1"/>
</dbReference>
<accession>A0A1L3Q1Z4</accession>
<dbReference type="CDD" id="cd03443">
    <property type="entry name" value="PaaI_thioesterase"/>
    <property type="match status" value="1"/>
</dbReference>
<dbReference type="GO" id="GO:0016289">
    <property type="term" value="F:acyl-CoA hydrolase activity"/>
    <property type="evidence" value="ECO:0007669"/>
    <property type="project" value="TreeGrafter"/>
</dbReference>
<dbReference type="NCBIfam" id="TIGR00369">
    <property type="entry name" value="unchar_dom_1"/>
    <property type="match status" value="1"/>
</dbReference>
<dbReference type="PANTHER" id="PTHR42856:SF1">
    <property type="entry name" value="ACYL-COENZYME A THIOESTERASE PAAI"/>
    <property type="match status" value="1"/>
</dbReference>
<dbReference type="SUPFAM" id="SSF54637">
    <property type="entry name" value="Thioesterase/thiol ester dehydrase-isomerase"/>
    <property type="match status" value="1"/>
</dbReference>
<dbReference type="RefSeq" id="WP_072561258.1">
    <property type="nucleotide sequence ID" value="NZ_CP017921.1"/>
</dbReference>
<dbReference type="Pfam" id="PF03061">
    <property type="entry name" value="4HBT"/>
    <property type="match status" value="1"/>
</dbReference>
<evidence type="ECO:0000313" key="6">
    <source>
        <dbReference type="Proteomes" id="UP000186879"/>
    </source>
</evidence>
<evidence type="ECO:0000256" key="1">
    <source>
        <dbReference type="ARBA" id="ARBA00022801"/>
    </source>
</evidence>
<dbReference type="Proteomes" id="UP000267921">
    <property type="component" value="Unassembled WGS sequence"/>
</dbReference>
<reference evidence="5 7" key="2">
    <citation type="submission" date="2016-10" db="EMBL/GenBank/DDBJ databases">
        <authorList>
            <person name="de Groot N.N."/>
        </authorList>
    </citation>
    <scope>NUCLEOTIDE SEQUENCE [LARGE SCALE GENOMIC DNA]</scope>
    <source>
        <strain evidence="5 7">Z-7982</strain>
    </source>
</reference>
<dbReference type="EMBL" id="FNMU01000004">
    <property type="protein sequence ID" value="SDW71548.1"/>
    <property type="molecule type" value="Genomic_DNA"/>
</dbReference>
<dbReference type="InterPro" id="IPR003736">
    <property type="entry name" value="PAAI_dom"/>
</dbReference>
<evidence type="ECO:0000313" key="7">
    <source>
        <dbReference type="Proteomes" id="UP000198669"/>
    </source>
</evidence>
<reference evidence="3 6" key="1">
    <citation type="submission" date="2016-10" db="EMBL/GenBank/DDBJ databases">
        <title>Methanohalophilus halophilus.</title>
        <authorList>
            <person name="L'haridon S."/>
        </authorList>
    </citation>
    <scope>NUCLEOTIDE SEQUENCE [LARGE SCALE GENOMIC DNA]</scope>
    <source>
        <strain evidence="3 6">Z-7982</strain>
    </source>
</reference>
<reference evidence="4 8" key="3">
    <citation type="submission" date="2018-10" db="EMBL/GenBank/DDBJ databases">
        <title>Cultivation of a novel Methanohalophilus strain from Kebrit Deep of the Red Sea and a genomic comparison of members of the genus Methanohalophilus.</title>
        <authorList>
            <person name="Guan Y."/>
            <person name="Ngugi D.K."/>
            <person name="Stingl U."/>
        </authorList>
    </citation>
    <scope>NUCLEOTIDE SEQUENCE [LARGE SCALE GENOMIC DNA]</scope>
    <source>
        <strain evidence="4 8">DSM 3094</strain>
    </source>
</reference>
<gene>
    <name evidence="3" type="ORF">BHR79_04445</name>
    <name evidence="4" type="ORF">EFE40_08620</name>
    <name evidence="5" type="ORF">SAMN04515625_1484</name>
</gene>
<evidence type="ECO:0000259" key="2">
    <source>
        <dbReference type="Pfam" id="PF03061"/>
    </source>
</evidence>
<dbReference type="KEGG" id="mhaz:BHR79_04445"/>
<evidence type="ECO:0000313" key="4">
    <source>
        <dbReference type="EMBL" id="RNI08005.1"/>
    </source>
</evidence>
<dbReference type="Gene3D" id="3.10.129.10">
    <property type="entry name" value="Hotdog Thioesterase"/>
    <property type="match status" value="1"/>
</dbReference>
<dbReference type="Proteomes" id="UP000186879">
    <property type="component" value="Chromosome"/>
</dbReference>
<dbReference type="EMBL" id="CP017921">
    <property type="protein sequence ID" value="APH38811.1"/>
    <property type="molecule type" value="Genomic_DNA"/>
</dbReference>
<organism evidence="3 6">
    <name type="scientific">Methanohalophilus halophilus</name>
    <dbReference type="NCBI Taxonomy" id="2177"/>
    <lineage>
        <taxon>Archaea</taxon>
        <taxon>Methanobacteriati</taxon>
        <taxon>Methanobacteriota</taxon>
        <taxon>Stenosarchaea group</taxon>
        <taxon>Methanomicrobia</taxon>
        <taxon>Methanosarcinales</taxon>
        <taxon>Methanosarcinaceae</taxon>
        <taxon>Methanohalophilus</taxon>
    </lineage>
</organism>